<evidence type="ECO:0000256" key="3">
    <source>
        <dbReference type="ARBA" id="ARBA00012236"/>
    </source>
</evidence>
<keyword evidence="7 9" id="KW-0093">Biotin biosynthesis</keyword>
<dbReference type="Pfam" id="PF04055">
    <property type="entry name" value="Radical_SAM"/>
    <property type="match status" value="1"/>
</dbReference>
<dbReference type="PIRSF" id="PIRSF001619">
    <property type="entry name" value="Biotin_synth"/>
    <property type="match status" value="1"/>
</dbReference>
<comment type="subunit">
    <text evidence="9">Homodimer.</text>
</comment>
<feature type="binding site" evidence="9">
    <location>
        <position position="76"/>
    </location>
    <ligand>
        <name>[4Fe-4S] cluster</name>
        <dbReference type="ChEBI" id="CHEBI:49883"/>
        <note>4Fe-4S-S-AdoMet</note>
    </ligand>
</feature>
<keyword evidence="12" id="KW-1185">Reference proteome</keyword>
<keyword evidence="6 9" id="KW-0001">2Fe-2S</keyword>
<reference evidence="11" key="1">
    <citation type="submission" date="2021-07" db="EMBL/GenBank/DDBJ databases">
        <title>Complete genome sequence of Crassaminicella sp. 143-21, isolated from a deep-sea hydrothermal vent.</title>
        <authorList>
            <person name="Li X."/>
        </authorList>
    </citation>
    <scope>NUCLEOTIDE SEQUENCE</scope>
    <source>
        <strain evidence="11">143-21</strain>
    </source>
</reference>
<feature type="binding site" evidence="9">
    <location>
        <position position="275"/>
    </location>
    <ligand>
        <name>[2Fe-2S] cluster</name>
        <dbReference type="ChEBI" id="CHEBI:190135"/>
    </ligand>
</feature>
<dbReference type="GO" id="GO:0004076">
    <property type="term" value="F:biotin synthase activity"/>
    <property type="evidence" value="ECO:0007669"/>
    <property type="project" value="UniProtKB-EC"/>
</dbReference>
<feature type="binding site" evidence="9">
    <location>
        <position position="205"/>
    </location>
    <ligand>
        <name>[2Fe-2S] cluster</name>
        <dbReference type="ChEBI" id="CHEBI:190135"/>
    </ligand>
</feature>
<comment type="cofactor">
    <cofactor evidence="9">
        <name>[2Fe-2S] cluster</name>
        <dbReference type="ChEBI" id="CHEBI:190135"/>
    </cofactor>
    <text evidence="9">Binds 1 [2Fe-2S] cluster. The cluster is coordinated with 3 cysteines and 1 arginine.</text>
</comment>
<dbReference type="EC" id="2.8.1.6" evidence="3 9"/>
<dbReference type="Proteomes" id="UP000886818">
    <property type="component" value="Chromosome"/>
</dbReference>
<name>A0ABX8RFK1_9CLOT</name>
<dbReference type="InterPro" id="IPR002684">
    <property type="entry name" value="Biotin_synth/BioAB"/>
</dbReference>
<sequence>MKTFITEIKTRILAGGEITYEEAVKLMAIDEKDEETIKALFDAANMIREKFVGNKADLCSIINAKSGMCSEDCKYCAQSIHYQTGVEVYDLLDYDEILKRALEMEREGVNRFSLVTSGKGIDQRDFDKLIKIYERLTRDTNLKICASHGIISYEQAVRLKIAGVNMYHHNVEASSSFYENICSTHTYEDRINTINNVQKAGLKLCCGGIIGLGEAVEDRVKMAFEIKNLGIKSVPINILNPIKGTPLENVDKLSPLEILKAMAIFRLIIPDGVIRYAGGRVSLGAMQHMGFKAGVNAALVGNYLTTVGNKIIDDIRMIKEQGFEL</sequence>
<comment type="cofactor">
    <cofactor evidence="9">
        <name>[4Fe-4S] cluster</name>
        <dbReference type="ChEBI" id="CHEBI:49883"/>
    </cofactor>
    <text evidence="9">Binds 1 [4Fe-4S] cluster. The cluster is coordinated with 3 cysteines and an exchangeable S-adenosyl-L-methionine.</text>
</comment>
<dbReference type="InterPro" id="IPR007197">
    <property type="entry name" value="rSAM"/>
</dbReference>
<keyword evidence="9" id="KW-0411">Iron-sulfur</keyword>
<organism evidence="11 12">
    <name type="scientific">Crassaminicella indica</name>
    <dbReference type="NCBI Taxonomy" id="2855394"/>
    <lineage>
        <taxon>Bacteria</taxon>
        <taxon>Bacillati</taxon>
        <taxon>Bacillota</taxon>
        <taxon>Clostridia</taxon>
        <taxon>Eubacteriales</taxon>
        <taxon>Clostridiaceae</taxon>
        <taxon>Crassaminicella</taxon>
    </lineage>
</organism>
<dbReference type="EMBL" id="CP078093">
    <property type="protein sequence ID" value="QXM07194.1"/>
    <property type="molecule type" value="Genomic_DNA"/>
</dbReference>
<proteinExistence type="inferred from homology"/>
<dbReference type="InterPro" id="IPR006638">
    <property type="entry name" value="Elp3/MiaA/NifB-like_rSAM"/>
</dbReference>
<evidence type="ECO:0000256" key="7">
    <source>
        <dbReference type="ARBA" id="ARBA00022756"/>
    </source>
</evidence>
<dbReference type="SFLD" id="SFLDG01060">
    <property type="entry name" value="BATS_domain_containing"/>
    <property type="match status" value="1"/>
</dbReference>
<dbReference type="SMART" id="SM00876">
    <property type="entry name" value="BATS"/>
    <property type="match status" value="1"/>
</dbReference>
<comment type="pathway">
    <text evidence="1 9">Cofactor biosynthesis; biotin biosynthesis; biotin from 7,8-diaminononanoate: step 2/2.</text>
</comment>
<evidence type="ECO:0000256" key="8">
    <source>
        <dbReference type="ARBA" id="ARBA00051157"/>
    </source>
</evidence>
<feature type="binding site" evidence="9">
    <location>
        <position position="73"/>
    </location>
    <ligand>
        <name>[4Fe-4S] cluster</name>
        <dbReference type="ChEBI" id="CHEBI:49883"/>
        <note>4Fe-4S-S-AdoMet</note>
    </ligand>
</feature>
<keyword evidence="4 9" id="KW-0004">4Fe-4S</keyword>
<keyword evidence="5 9" id="KW-0808">Transferase</keyword>
<comment type="catalytic activity">
    <reaction evidence="8 9">
        <text>(4R,5S)-dethiobiotin + (sulfur carrier)-SH + 2 reduced [2Fe-2S]-[ferredoxin] + 2 S-adenosyl-L-methionine = (sulfur carrier)-H + biotin + 2 5'-deoxyadenosine + 2 L-methionine + 2 oxidized [2Fe-2S]-[ferredoxin]</text>
        <dbReference type="Rhea" id="RHEA:22060"/>
        <dbReference type="Rhea" id="RHEA-COMP:10000"/>
        <dbReference type="Rhea" id="RHEA-COMP:10001"/>
        <dbReference type="Rhea" id="RHEA-COMP:14737"/>
        <dbReference type="Rhea" id="RHEA-COMP:14739"/>
        <dbReference type="ChEBI" id="CHEBI:17319"/>
        <dbReference type="ChEBI" id="CHEBI:29917"/>
        <dbReference type="ChEBI" id="CHEBI:33737"/>
        <dbReference type="ChEBI" id="CHEBI:33738"/>
        <dbReference type="ChEBI" id="CHEBI:57586"/>
        <dbReference type="ChEBI" id="CHEBI:57844"/>
        <dbReference type="ChEBI" id="CHEBI:59789"/>
        <dbReference type="ChEBI" id="CHEBI:64428"/>
        <dbReference type="ChEBI" id="CHEBI:149473"/>
        <dbReference type="EC" id="2.8.1.6"/>
    </reaction>
</comment>
<evidence type="ECO:0000256" key="4">
    <source>
        <dbReference type="ARBA" id="ARBA00022485"/>
    </source>
</evidence>
<evidence type="ECO:0000256" key="5">
    <source>
        <dbReference type="ARBA" id="ARBA00022679"/>
    </source>
</evidence>
<feature type="binding site" evidence="9">
    <location>
        <position position="145"/>
    </location>
    <ligand>
        <name>[2Fe-2S] cluster</name>
        <dbReference type="ChEBI" id="CHEBI:190135"/>
    </ligand>
</feature>
<evidence type="ECO:0000256" key="9">
    <source>
        <dbReference type="HAMAP-Rule" id="MF_01694"/>
    </source>
</evidence>
<feature type="binding site" evidence="9">
    <location>
        <position position="69"/>
    </location>
    <ligand>
        <name>[4Fe-4S] cluster</name>
        <dbReference type="ChEBI" id="CHEBI:49883"/>
        <note>4Fe-4S-S-AdoMet</note>
    </ligand>
</feature>
<dbReference type="SFLD" id="SFLDS00029">
    <property type="entry name" value="Radical_SAM"/>
    <property type="match status" value="1"/>
</dbReference>
<keyword evidence="9" id="KW-0949">S-adenosyl-L-methionine</keyword>
<dbReference type="PANTHER" id="PTHR22976:SF2">
    <property type="entry name" value="BIOTIN SYNTHASE, MITOCHONDRIAL"/>
    <property type="match status" value="1"/>
</dbReference>
<dbReference type="PROSITE" id="PS51918">
    <property type="entry name" value="RADICAL_SAM"/>
    <property type="match status" value="1"/>
</dbReference>
<protein>
    <recommendedName>
        <fullName evidence="3 9">Biotin synthase</fullName>
        <ecNumber evidence="3 9">2.8.1.6</ecNumber>
    </recommendedName>
</protein>
<dbReference type="NCBIfam" id="TIGR00433">
    <property type="entry name" value="bioB"/>
    <property type="match status" value="1"/>
</dbReference>
<dbReference type="InterPro" id="IPR024177">
    <property type="entry name" value="Biotin_synthase"/>
</dbReference>
<dbReference type="SMART" id="SM00729">
    <property type="entry name" value="Elp3"/>
    <property type="match status" value="1"/>
</dbReference>
<accession>A0ABX8RFK1</accession>
<gene>
    <name evidence="9 11" type="primary">bioB</name>
    <name evidence="11" type="ORF">KVH43_05710</name>
</gene>
<keyword evidence="9" id="KW-0479">Metal-binding</keyword>
<evidence type="ECO:0000256" key="1">
    <source>
        <dbReference type="ARBA" id="ARBA00004942"/>
    </source>
</evidence>
<evidence type="ECO:0000256" key="2">
    <source>
        <dbReference type="ARBA" id="ARBA00010765"/>
    </source>
</evidence>
<dbReference type="HAMAP" id="MF_01694">
    <property type="entry name" value="BioB"/>
    <property type="match status" value="1"/>
</dbReference>
<dbReference type="SFLD" id="SFLDG01278">
    <property type="entry name" value="biotin_synthase_like"/>
    <property type="match status" value="1"/>
</dbReference>
<evidence type="ECO:0000313" key="12">
    <source>
        <dbReference type="Proteomes" id="UP000886818"/>
    </source>
</evidence>
<dbReference type="InterPro" id="IPR010722">
    <property type="entry name" value="BATS_dom"/>
</dbReference>
<dbReference type="PANTHER" id="PTHR22976">
    <property type="entry name" value="BIOTIN SYNTHASE"/>
    <property type="match status" value="1"/>
</dbReference>
<keyword evidence="9" id="KW-0408">Iron</keyword>
<evidence type="ECO:0000313" key="11">
    <source>
        <dbReference type="EMBL" id="QXM07194.1"/>
    </source>
</evidence>
<dbReference type="RefSeq" id="WP_218283880.1">
    <property type="nucleotide sequence ID" value="NZ_CP078093.1"/>
</dbReference>
<feature type="domain" description="Radical SAM core" evidence="10">
    <location>
        <begin position="51"/>
        <end position="280"/>
    </location>
</feature>
<comment type="similarity">
    <text evidence="2 9">Belongs to the radical SAM superfamily. Biotin synthase family.</text>
</comment>
<comment type="function">
    <text evidence="9">Catalyzes the conversion of dethiobiotin (DTB) to biotin by the insertion of a sulfur atom into dethiobiotin via a radical-based mechanism.</text>
</comment>
<feature type="binding site" evidence="9">
    <location>
        <position position="113"/>
    </location>
    <ligand>
        <name>[2Fe-2S] cluster</name>
        <dbReference type="ChEBI" id="CHEBI:190135"/>
    </ligand>
</feature>
<evidence type="ECO:0000256" key="6">
    <source>
        <dbReference type="ARBA" id="ARBA00022714"/>
    </source>
</evidence>
<dbReference type="CDD" id="cd01335">
    <property type="entry name" value="Radical_SAM"/>
    <property type="match status" value="1"/>
</dbReference>
<evidence type="ECO:0000259" key="10">
    <source>
        <dbReference type="PROSITE" id="PS51918"/>
    </source>
</evidence>
<dbReference type="Pfam" id="PF06968">
    <property type="entry name" value="BATS"/>
    <property type="match status" value="1"/>
</dbReference>